<name>A0ABT4X8B0_9BACI</name>
<sequence length="98" mass="10968">MFKILEPENIKAGESQETIYEKLTRQNITLQKAMVSQVLNDGNAVPVYELFCDCWENGTITTIQLKKALSNGLITQSDYDKITASPRGNAISDETEQL</sequence>
<keyword evidence="2" id="KW-1185">Reference proteome</keyword>
<dbReference type="RefSeq" id="WP_270802169.1">
    <property type="nucleotide sequence ID" value="NZ_JAQFWW010000004.1"/>
</dbReference>
<gene>
    <name evidence="1" type="ORF">PJ311_18495</name>
</gene>
<comment type="caution">
    <text evidence="1">The sequence shown here is derived from an EMBL/GenBank/DDBJ whole genome shotgun (WGS) entry which is preliminary data.</text>
</comment>
<protein>
    <submittedName>
        <fullName evidence="1">Uncharacterized protein</fullName>
    </submittedName>
</protein>
<accession>A0ABT4X8B0</accession>
<dbReference type="EMBL" id="JAQKAB010000019">
    <property type="protein sequence ID" value="MDA7028532.1"/>
    <property type="molecule type" value="Genomic_DNA"/>
</dbReference>
<proteinExistence type="predicted"/>
<dbReference type="Proteomes" id="UP001211894">
    <property type="component" value="Unassembled WGS sequence"/>
</dbReference>
<evidence type="ECO:0000313" key="1">
    <source>
        <dbReference type="EMBL" id="MDA7028532.1"/>
    </source>
</evidence>
<organism evidence="1 2">
    <name type="scientific">Bacillus changyiensis</name>
    <dbReference type="NCBI Taxonomy" id="3004103"/>
    <lineage>
        <taxon>Bacteria</taxon>
        <taxon>Bacillati</taxon>
        <taxon>Bacillota</taxon>
        <taxon>Bacilli</taxon>
        <taxon>Bacillales</taxon>
        <taxon>Bacillaceae</taxon>
        <taxon>Bacillus</taxon>
    </lineage>
</organism>
<dbReference type="Gene3D" id="1.10.10.1530">
    <property type="match status" value="1"/>
</dbReference>
<evidence type="ECO:0000313" key="2">
    <source>
        <dbReference type="Proteomes" id="UP001211894"/>
    </source>
</evidence>
<reference evidence="1 2" key="1">
    <citation type="submission" date="2023-01" db="EMBL/GenBank/DDBJ databases">
        <title>Bacillus changyiensis sp. nov., isolated from a coastal deposit.</title>
        <authorList>
            <person name="Xiao G."/>
            <person name="Lai Q."/>
            <person name="Hu Z."/>
            <person name="Shao Z."/>
        </authorList>
    </citation>
    <scope>NUCLEOTIDE SEQUENCE [LARGE SCALE GENOMIC DNA]</scope>
    <source>
        <strain evidence="1 2">CLL-7-23</strain>
    </source>
</reference>